<dbReference type="SUPFAM" id="SSF51182">
    <property type="entry name" value="RmlC-like cupins"/>
    <property type="match status" value="1"/>
</dbReference>
<name>A0A8J7VSU3_9GAMM</name>
<dbReference type="PANTHER" id="PTHR43212">
    <property type="entry name" value="QUERCETIN 2,3-DIOXYGENASE"/>
    <property type="match status" value="1"/>
</dbReference>
<dbReference type="InterPro" id="IPR014710">
    <property type="entry name" value="RmlC-like_jellyroll"/>
</dbReference>
<sequence length="227" mass="23536">MSLLIRRAGARGVTRRPGLEARHTFSGGDAFDPAWTGVGALRALNVLALAPGADAGPQRRANMDVLTWVLEGAITTGDADPAPLAAGSIERLQAGHGSAVHEANAAADLPARLLQVWLQPDRVNLPPARVRATVPTQPGAHRLAARADAPLTLHGDAEVWLLRVPADAALRHELGSTRAWLHVVAGVVALGPGPEELVAGDGALVAEVGMLELRALAPLELLLVALP</sequence>
<organism evidence="5">
    <name type="scientific">Coralloluteibacterium stylophorae</name>
    <dbReference type="NCBI Taxonomy" id="1776034"/>
    <lineage>
        <taxon>Bacteria</taxon>
        <taxon>Pseudomonadati</taxon>
        <taxon>Pseudomonadota</taxon>
        <taxon>Gammaproteobacteria</taxon>
        <taxon>Lysobacterales</taxon>
        <taxon>Lysobacteraceae</taxon>
        <taxon>Coralloluteibacterium</taxon>
    </lineage>
</organism>
<evidence type="ECO:0000256" key="1">
    <source>
        <dbReference type="ARBA" id="ARBA00008416"/>
    </source>
</evidence>
<evidence type="ECO:0000259" key="3">
    <source>
        <dbReference type="Pfam" id="PF02678"/>
    </source>
</evidence>
<reference evidence="6 7" key="1">
    <citation type="journal article" date="2021" name="Microbiol. Resour. Announc.">
        <title>Draft Genome Sequence of Coralloluteibacterium stylophorae LMG 29479T.</title>
        <authorList>
            <person name="Karlyshev A.V."/>
            <person name="Kudryashova E.B."/>
            <person name="Ariskina E.V."/>
            <person name="Conroy A.P."/>
            <person name="Abidueva E.Y."/>
        </authorList>
    </citation>
    <scope>NUCLEOTIDE SEQUENCE [LARGE SCALE GENOMIC DNA]</scope>
    <source>
        <strain evidence="6 7">LMG 29479</strain>
    </source>
</reference>
<evidence type="ECO:0000313" key="6">
    <source>
        <dbReference type="EMBL" id="MBS7458495.1"/>
    </source>
</evidence>
<accession>A0A8J7VSU3</accession>
<dbReference type="Pfam" id="PF17954">
    <property type="entry name" value="Pirin_C_2"/>
    <property type="match status" value="1"/>
</dbReference>
<evidence type="ECO:0000313" key="5">
    <source>
        <dbReference type="EMBL" id="MBR0562307.1"/>
    </source>
</evidence>
<gene>
    <name evidence="6" type="ORF">KB893_015255</name>
    <name evidence="5" type="ORF">KB893_07235</name>
</gene>
<evidence type="ECO:0000256" key="2">
    <source>
        <dbReference type="RuleBase" id="RU003457"/>
    </source>
</evidence>
<proteinExistence type="inferred from homology"/>
<protein>
    <submittedName>
        <fullName evidence="5">Pirin family protein</fullName>
    </submittedName>
</protein>
<dbReference type="AlphaFoldDB" id="A0A8J7VSU3"/>
<evidence type="ECO:0000313" key="7">
    <source>
        <dbReference type="Proteomes" id="UP000675747"/>
    </source>
</evidence>
<dbReference type="InterPro" id="IPR003829">
    <property type="entry name" value="Pirin_N_dom"/>
</dbReference>
<comment type="caution">
    <text evidence="5">The sequence shown here is derived from an EMBL/GenBank/DDBJ whole genome shotgun (WGS) entry which is preliminary data.</text>
</comment>
<dbReference type="Pfam" id="PF02678">
    <property type="entry name" value="Pirin"/>
    <property type="match status" value="1"/>
</dbReference>
<feature type="domain" description="Pirin N-terminal" evidence="3">
    <location>
        <begin position="15"/>
        <end position="118"/>
    </location>
</feature>
<keyword evidence="7" id="KW-1185">Reference proteome</keyword>
<dbReference type="InterPro" id="IPR011051">
    <property type="entry name" value="RmlC_Cupin_sf"/>
</dbReference>
<dbReference type="Gene3D" id="2.60.120.10">
    <property type="entry name" value="Jelly Rolls"/>
    <property type="match status" value="2"/>
</dbReference>
<dbReference type="EMBL" id="JAGQFT010000044">
    <property type="protein sequence ID" value="MBR0562307.1"/>
    <property type="molecule type" value="Genomic_DNA"/>
</dbReference>
<dbReference type="RefSeq" id="WP_211926252.1">
    <property type="nucleotide sequence ID" value="NZ_JAGQFT020000011.1"/>
</dbReference>
<evidence type="ECO:0000259" key="4">
    <source>
        <dbReference type="Pfam" id="PF17954"/>
    </source>
</evidence>
<dbReference type="InterPro" id="IPR012093">
    <property type="entry name" value="Pirin"/>
</dbReference>
<dbReference type="InterPro" id="IPR041602">
    <property type="entry name" value="Quercetinase_C"/>
</dbReference>
<reference evidence="5" key="2">
    <citation type="submission" date="2021-04" db="EMBL/GenBank/DDBJ databases">
        <authorList>
            <person name="Karlyshev A.V."/>
        </authorList>
    </citation>
    <scope>NUCLEOTIDE SEQUENCE</scope>
    <source>
        <strain evidence="5">LMG 29479</strain>
    </source>
</reference>
<dbReference type="Proteomes" id="UP000675747">
    <property type="component" value="Unassembled WGS sequence"/>
</dbReference>
<feature type="domain" description="Quercetin 2,3-dioxygenase C-terminal cupin" evidence="4">
    <location>
        <begin position="147"/>
        <end position="224"/>
    </location>
</feature>
<dbReference type="PANTHER" id="PTHR43212:SF3">
    <property type="entry name" value="QUERCETIN 2,3-DIOXYGENASE"/>
    <property type="match status" value="1"/>
</dbReference>
<comment type="similarity">
    <text evidence="1 2">Belongs to the pirin family.</text>
</comment>
<dbReference type="EMBL" id="JAGQFT020000011">
    <property type="protein sequence ID" value="MBS7458495.1"/>
    <property type="molecule type" value="Genomic_DNA"/>
</dbReference>